<dbReference type="Pfam" id="PF01713">
    <property type="entry name" value="Smr"/>
    <property type="match status" value="1"/>
</dbReference>
<dbReference type="Proteomes" id="UP000219331">
    <property type="component" value="Unassembled WGS sequence"/>
</dbReference>
<dbReference type="OrthoDB" id="7165597at2"/>
<keyword evidence="3" id="KW-0255">Endonuclease</keyword>
<dbReference type="Gene3D" id="3.30.1370.110">
    <property type="match status" value="1"/>
</dbReference>
<evidence type="ECO:0000313" key="3">
    <source>
        <dbReference type="EMBL" id="SOC00690.1"/>
    </source>
</evidence>
<dbReference type="InterPro" id="IPR036063">
    <property type="entry name" value="Smr_dom_sf"/>
</dbReference>
<feature type="domain" description="Smr" evidence="2">
    <location>
        <begin position="99"/>
        <end position="187"/>
    </location>
</feature>
<name>A0A285S2N6_9HYPH</name>
<evidence type="ECO:0000259" key="2">
    <source>
        <dbReference type="PROSITE" id="PS50828"/>
    </source>
</evidence>
<keyword evidence="3" id="KW-0378">Hydrolase</keyword>
<evidence type="ECO:0000256" key="1">
    <source>
        <dbReference type="SAM" id="MobiDB-lite"/>
    </source>
</evidence>
<dbReference type="SUPFAM" id="SSF160443">
    <property type="entry name" value="SMR domain-like"/>
    <property type="match status" value="1"/>
</dbReference>
<dbReference type="AlphaFoldDB" id="A0A285S2N6"/>
<dbReference type="STRING" id="538381.GCA_001696535_04443"/>
<gene>
    <name evidence="3" type="ORF">SAMN05421512_103332</name>
</gene>
<feature type="compositionally biased region" description="Pro residues" evidence="1">
    <location>
        <begin position="68"/>
        <end position="79"/>
    </location>
</feature>
<protein>
    <submittedName>
        <fullName evidence="3">DNA-nicking endonuclease, Smr domain</fullName>
    </submittedName>
</protein>
<feature type="region of interest" description="Disordered" evidence="1">
    <location>
        <begin position="1"/>
        <end position="84"/>
    </location>
</feature>
<dbReference type="RefSeq" id="WP_067338532.1">
    <property type="nucleotide sequence ID" value="NZ_JAJGNR010000003.1"/>
</dbReference>
<organism evidence="3 4">
    <name type="scientific">Stappia indica</name>
    <dbReference type="NCBI Taxonomy" id="538381"/>
    <lineage>
        <taxon>Bacteria</taxon>
        <taxon>Pseudomonadati</taxon>
        <taxon>Pseudomonadota</taxon>
        <taxon>Alphaproteobacteria</taxon>
        <taxon>Hyphomicrobiales</taxon>
        <taxon>Stappiaceae</taxon>
        <taxon>Stappia</taxon>
    </lineage>
</organism>
<dbReference type="PANTHER" id="PTHR35562">
    <property type="entry name" value="DNA ENDONUCLEASE SMRA-RELATED"/>
    <property type="match status" value="1"/>
</dbReference>
<dbReference type="GO" id="GO:0004519">
    <property type="term" value="F:endonuclease activity"/>
    <property type="evidence" value="ECO:0007669"/>
    <property type="project" value="UniProtKB-KW"/>
</dbReference>
<sequence length="195" mass="20745">MSRRRGRQPSPEERRLWEQVTADVDPLAPRGRARAEAPSAEPDETPAPVPTAALPPGPAASGASALRPPAPPSPPPLSPLEPRQRRRIARGTRAIDMRIDLHGLTQAEAHVRLRGFLSYAQSSGAAVVLVITGKGAPGGSPVAGERGILRRVVPQWLSFPEFRPLVVGFEEAHAAHGGGGALYVRIRKSGKWGGR</sequence>
<reference evidence="3 4" key="1">
    <citation type="submission" date="2017-08" db="EMBL/GenBank/DDBJ databases">
        <authorList>
            <person name="de Groot N.N."/>
        </authorList>
    </citation>
    <scope>NUCLEOTIDE SEQUENCE [LARGE SCALE GENOMIC DNA]</scope>
    <source>
        <strain evidence="3 4">USBA 352</strain>
    </source>
</reference>
<dbReference type="PANTHER" id="PTHR35562:SF2">
    <property type="entry name" value="DNA ENDONUCLEASE SMRA-RELATED"/>
    <property type="match status" value="1"/>
</dbReference>
<dbReference type="InterPro" id="IPR002625">
    <property type="entry name" value="Smr_dom"/>
</dbReference>
<dbReference type="PROSITE" id="PS50828">
    <property type="entry name" value="SMR"/>
    <property type="match status" value="1"/>
</dbReference>
<evidence type="ECO:0000313" key="4">
    <source>
        <dbReference type="Proteomes" id="UP000219331"/>
    </source>
</evidence>
<feature type="compositionally biased region" description="Pro residues" evidence="1">
    <location>
        <begin position="45"/>
        <end position="58"/>
    </location>
</feature>
<keyword evidence="4" id="KW-1185">Reference proteome</keyword>
<keyword evidence="3" id="KW-0540">Nuclease</keyword>
<accession>A0A285S2N6</accession>
<dbReference type="SMART" id="SM00463">
    <property type="entry name" value="SMR"/>
    <property type="match status" value="1"/>
</dbReference>
<dbReference type="EMBL" id="OBML01000003">
    <property type="protein sequence ID" value="SOC00690.1"/>
    <property type="molecule type" value="Genomic_DNA"/>
</dbReference>
<proteinExistence type="predicted"/>